<evidence type="ECO:0000313" key="2">
    <source>
        <dbReference type="EMBL" id="KAG0286140.1"/>
    </source>
</evidence>
<dbReference type="InterPro" id="IPR036047">
    <property type="entry name" value="F-box-like_dom_sf"/>
</dbReference>
<dbReference type="SUPFAM" id="SSF81383">
    <property type="entry name" value="F-box domain"/>
    <property type="match status" value="1"/>
</dbReference>
<dbReference type="EMBL" id="JAAAIM010000601">
    <property type="protein sequence ID" value="KAG0286140.1"/>
    <property type="molecule type" value="Genomic_DNA"/>
</dbReference>
<dbReference type="Pfam" id="PF12937">
    <property type="entry name" value="F-box-like"/>
    <property type="match status" value="1"/>
</dbReference>
<evidence type="ECO:0000313" key="3">
    <source>
        <dbReference type="Proteomes" id="UP001194696"/>
    </source>
</evidence>
<accession>A0ABQ7JWK5</accession>
<sequence length="380" mass="44633">MSPVKTHFPSPPETLLLIGSYLLPVDLLQCVQVCRQWNSALIPLLWHTIDSDLPTWRKVLQEYDSEHAQGQKDELWLQTLFNKHAHHIRCLKVHHRDIFRFVGQSGSCTRLQSLEVFHLDGNETHKEHADQGYNIKHGVGLDYVDECVKEAYRDIILSPLFEGVFRPEETRCRSITSQKRDWFALQHFWLLVLTNPELTFLHMSRNLWSIGRLIDESGPFYYKALSGLTKLATFSDPYYRLSLPALLEGLPMVKHLRLETPKWNRLMEVTYLYLETLEIEGAVYIGDVFNILKHCPNVVYLRLANVSLQPNIYYEDKAYDEPVDEDDEDAPLFEVEDAKVILGDVVCRLESLRMNWWANFEYMEQFLHLFPHLTKCYYEK</sequence>
<evidence type="ECO:0000259" key="1">
    <source>
        <dbReference type="Pfam" id="PF12937"/>
    </source>
</evidence>
<name>A0ABQ7JWK5_9FUNG</name>
<gene>
    <name evidence="2" type="ORF">BGZ96_009743</name>
</gene>
<dbReference type="Proteomes" id="UP001194696">
    <property type="component" value="Unassembled WGS sequence"/>
</dbReference>
<dbReference type="SUPFAM" id="SSF52047">
    <property type="entry name" value="RNI-like"/>
    <property type="match status" value="1"/>
</dbReference>
<reference evidence="2 3" key="1">
    <citation type="journal article" date="2020" name="Fungal Divers.">
        <title>Resolving the Mortierellaceae phylogeny through synthesis of multi-gene phylogenetics and phylogenomics.</title>
        <authorList>
            <person name="Vandepol N."/>
            <person name="Liber J."/>
            <person name="Desiro A."/>
            <person name="Na H."/>
            <person name="Kennedy M."/>
            <person name="Barry K."/>
            <person name="Grigoriev I.V."/>
            <person name="Miller A.N."/>
            <person name="O'Donnell K."/>
            <person name="Stajich J.E."/>
            <person name="Bonito G."/>
        </authorList>
    </citation>
    <scope>NUCLEOTIDE SEQUENCE [LARGE SCALE GENOMIC DNA]</scope>
    <source>
        <strain evidence="2 3">AD045</strain>
    </source>
</reference>
<keyword evidence="3" id="KW-1185">Reference proteome</keyword>
<dbReference type="Gene3D" id="1.20.1280.50">
    <property type="match status" value="1"/>
</dbReference>
<organism evidence="2 3">
    <name type="scientific">Linnemannia gamsii</name>
    <dbReference type="NCBI Taxonomy" id="64522"/>
    <lineage>
        <taxon>Eukaryota</taxon>
        <taxon>Fungi</taxon>
        <taxon>Fungi incertae sedis</taxon>
        <taxon>Mucoromycota</taxon>
        <taxon>Mortierellomycotina</taxon>
        <taxon>Mortierellomycetes</taxon>
        <taxon>Mortierellales</taxon>
        <taxon>Mortierellaceae</taxon>
        <taxon>Linnemannia</taxon>
    </lineage>
</organism>
<feature type="domain" description="F-box" evidence="1">
    <location>
        <begin position="11"/>
        <end position="50"/>
    </location>
</feature>
<dbReference type="InterPro" id="IPR001810">
    <property type="entry name" value="F-box_dom"/>
</dbReference>
<comment type="caution">
    <text evidence="2">The sequence shown here is derived from an EMBL/GenBank/DDBJ whole genome shotgun (WGS) entry which is preliminary data.</text>
</comment>
<proteinExistence type="predicted"/>
<protein>
    <recommendedName>
        <fullName evidence="1">F-box domain-containing protein</fullName>
    </recommendedName>
</protein>